<evidence type="ECO:0000259" key="1">
    <source>
        <dbReference type="PROSITE" id="PS51794"/>
    </source>
</evidence>
<keyword evidence="3" id="KW-1185">Reference proteome</keyword>
<proteinExistence type="predicted"/>
<dbReference type="RefSeq" id="WP_183352665.1">
    <property type="nucleotide sequence ID" value="NZ_BLXX01000001.1"/>
</dbReference>
<accession>A0A6V8MDP0</accession>
<dbReference type="Pfam" id="PF21751">
    <property type="entry name" value="DACNV"/>
    <property type="match status" value="1"/>
</dbReference>
<reference evidence="3" key="1">
    <citation type="submission" date="2020-06" db="EMBL/GenBank/DDBJ databases">
        <title>Draft genomic sequence of Geomonas sp. Red330.</title>
        <authorList>
            <person name="Itoh H."/>
            <person name="Zhenxing X."/>
            <person name="Ushijima N."/>
            <person name="Masuda Y."/>
            <person name="Shiratori Y."/>
            <person name="Senoo K."/>
        </authorList>
    </citation>
    <scope>NUCLEOTIDE SEQUENCE [LARGE SCALE GENOMIC DNA]</scope>
    <source>
        <strain evidence="3">Red330</strain>
    </source>
</reference>
<dbReference type="AlphaFoldDB" id="A0A6V8MDP0"/>
<feature type="domain" description="DAC" evidence="1">
    <location>
        <begin position="271"/>
        <end position="450"/>
    </location>
</feature>
<evidence type="ECO:0000313" key="3">
    <source>
        <dbReference type="Proteomes" id="UP000556026"/>
    </source>
</evidence>
<evidence type="ECO:0000313" key="2">
    <source>
        <dbReference type="EMBL" id="GFO57799.1"/>
    </source>
</evidence>
<dbReference type="InterPro" id="IPR048551">
    <property type="entry name" value="DACNV"/>
</dbReference>
<dbReference type="InterPro" id="IPR036888">
    <property type="entry name" value="DNA_integrity_DisA_N_sf"/>
</dbReference>
<name>A0A6V8MDP0_9BACT</name>
<dbReference type="Gene3D" id="3.40.1700.10">
    <property type="entry name" value="DNA integrity scanning protein, DisA, N-terminal domain"/>
    <property type="match status" value="1"/>
</dbReference>
<dbReference type="EMBL" id="BLXX01000001">
    <property type="protein sequence ID" value="GFO57799.1"/>
    <property type="molecule type" value="Genomic_DNA"/>
</dbReference>
<organism evidence="2 3">
    <name type="scientific">Geomonas silvestris</name>
    <dbReference type="NCBI Taxonomy" id="2740184"/>
    <lineage>
        <taxon>Bacteria</taxon>
        <taxon>Pseudomonadati</taxon>
        <taxon>Thermodesulfobacteriota</taxon>
        <taxon>Desulfuromonadia</taxon>
        <taxon>Geobacterales</taxon>
        <taxon>Geobacteraceae</taxon>
        <taxon>Geomonas</taxon>
    </lineage>
</organism>
<dbReference type="PROSITE" id="PS51794">
    <property type="entry name" value="DAC"/>
    <property type="match status" value="1"/>
</dbReference>
<protein>
    <recommendedName>
        <fullName evidence="1">DAC domain-containing protein</fullName>
    </recommendedName>
</protein>
<dbReference type="Proteomes" id="UP000556026">
    <property type="component" value="Unassembled WGS sequence"/>
</dbReference>
<comment type="caution">
    <text evidence="2">The sequence shown here is derived from an EMBL/GenBank/DDBJ whole genome shotgun (WGS) entry which is preliminary data.</text>
</comment>
<gene>
    <name evidence="2" type="ORF">GMST_01240</name>
</gene>
<dbReference type="SUPFAM" id="SSF143597">
    <property type="entry name" value="YojJ-like"/>
    <property type="match status" value="1"/>
</dbReference>
<dbReference type="InterPro" id="IPR003390">
    <property type="entry name" value="DNA_integrity_scan_DisA_N"/>
</dbReference>
<sequence>MRGHRVMTSCSGATGHSYPKDLVSFIFERWQDPAFVARLCPAQPDCGFTLPDRSVLEQVISTCYQASLMREEERPVMFRLIIRDSHLFSAEEGPPTGMHRLIFSRLRPFNEYELHRLAPAADFYRTLIGITLPPNDGAQIWGLLHSGTRWMHAVYGGRKTSPPLPVCLVVYVTGAGQISVCIGSEIIASLNGGQINCPSLDVFNSQWISKSLAMVHSETLEMHRKAREASGRVWANLDPDFGSYLGQQAVRRIISVIRNSHHGGLLVYLPEEMTAEIIKENRYMSIKYQFLEFESRQRFRTLTLKVMNTMAEIHGDPRDPAKMVGWQEYVTSKNDSIALLDEAIFDVAHFIAALSAVDGAVVISKRQELLGFGGVISGDLDSVGMVAHALDTEGTRTEPVLSEAVGTRHRAAYRLCQRLHEAIGIVISQDESVQIVKWHNGAVTYWDQVPTGVPGF</sequence>